<comment type="caution">
    <text evidence="2">The sequence shown here is derived from an EMBL/GenBank/DDBJ whole genome shotgun (WGS) entry which is preliminary data.</text>
</comment>
<dbReference type="RefSeq" id="WP_097933631.1">
    <property type="nucleotide sequence ID" value="NZ_BAAATC010000003.1"/>
</dbReference>
<accession>A0A2A7NY12</accession>
<protein>
    <submittedName>
        <fullName evidence="2">Uncharacterized protein</fullName>
    </submittedName>
</protein>
<dbReference type="Proteomes" id="UP000220340">
    <property type="component" value="Unassembled WGS sequence"/>
</dbReference>
<dbReference type="EMBL" id="PDCR01000008">
    <property type="protein sequence ID" value="PEG55124.1"/>
    <property type="molecule type" value="Genomic_DNA"/>
</dbReference>
<evidence type="ECO:0000313" key="3">
    <source>
        <dbReference type="Proteomes" id="UP000220340"/>
    </source>
</evidence>
<sequence>MQYLLLVLMVAGLAFATYRLLRASAERPRPRVIGPDDDPDFLRRLDPKDNPRN</sequence>
<feature type="region of interest" description="Disordered" evidence="1">
    <location>
        <begin position="29"/>
        <end position="53"/>
    </location>
</feature>
<evidence type="ECO:0000256" key="1">
    <source>
        <dbReference type="SAM" id="MobiDB-lite"/>
    </source>
</evidence>
<name>A0A2A7NY12_9MYCO</name>
<feature type="compositionally biased region" description="Basic and acidic residues" evidence="1">
    <location>
        <begin position="40"/>
        <end position="53"/>
    </location>
</feature>
<keyword evidence="3" id="KW-1185">Reference proteome</keyword>
<reference evidence="2 3" key="1">
    <citation type="submission" date="2017-10" db="EMBL/GenBank/DDBJ databases">
        <title>The new phylogeny of genus Mycobacterium.</title>
        <authorList>
            <person name="Tortoli E."/>
            <person name="Trovato A."/>
            <person name="Cirillo D.M."/>
        </authorList>
    </citation>
    <scope>NUCLEOTIDE SEQUENCE [LARGE SCALE GENOMIC DNA]</scope>
    <source>
        <strain evidence="2 3">IP141170001</strain>
    </source>
</reference>
<proteinExistence type="predicted"/>
<evidence type="ECO:0000313" key="2">
    <source>
        <dbReference type="EMBL" id="PEG55124.1"/>
    </source>
</evidence>
<organism evidence="2 3">
    <name type="scientific">Mycolicibacterium diernhoferi</name>
    <dbReference type="NCBI Taxonomy" id="1801"/>
    <lineage>
        <taxon>Bacteria</taxon>
        <taxon>Bacillati</taxon>
        <taxon>Actinomycetota</taxon>
        <taxon>Actinomycetes</taxon>
        <taxon>Mycobacteriales</taxon>
        <taxon>Mycobacteriaceae</taxon>
        <taxon>Mycolicibacterium</taxon>
    </lineage>
</organism>
<gene>
    <name evidence="2" type="ORF">CRI78_07940</name>
</gene>
<dbReference type="AlphaFoldDB" id="A0A2A7NY12"/>